<dbReference type="AlphaFoldDB" id="A0AAD7SCT0"/>
<evidence type="ECO:0000256" key="1">
    <source>
        <dbReference type="SAM" id="MobiDB-lite"/>
    </source>
</evidence>
<organism evidence="2 3">
    <name type="scientific">Aldrovandia affinis</name>
    <dbReference type="NCBI Taxonomy" id="143900"/>
    <lineage>
        <taxon>Eukaryota</taxon>
        <taxon>Metazoa</taxon>
        <taxon>Chordata</taxon>
        <taxon>Craniata</taxon>
        <taxon>Vertebrata</taxon>
        <taxon>Euteleostomi</taxon>
        <taxon>Actinopterygii</taxon>
        <taxon>Neopterygii</taxon>
        <taxon>Teleostei</taxon>
        <taxon>Notacanthiformes</taxon>
        <taxon>Halosauridae</taxon>
        <taxon>Aldrovandia</taxon>
    </lineage>
</organism>
<feature type="compositionally biased region" description="Basic and acidic residues" evidence="1">
    <location>
        <begin position="20"/>
        <end position="30"/>
    </location>
</feature>
<evidence type="ECO:0000313" key="3">
    <source>
        <dbReference type="Proteomes" id="UP001221898"/>
    </source>
</evidence>
<gene>
    <name evidence="2" type="ORF">AAFF_G00398890</name>
</gene>
<accession>A0AAD7SCT0</accession>
<name>A0AAD7SCT0_9TELE</name>
<comment type="caution">
    <text evidence="2">The sequence shown here is derived from an EMBL/GenBank/DDBJ whole genome shotgun (WGS) entry which is preliminary data.</text>
</comment>
<sequence>MSNVLEHLSSPRLSPNHTHSLTEDKSERRPGARSVEGSYCGFAERGRVRGVGKNPMRAVYRTRRKPNTYTNICFCKQTKLSRRNTLLEVQEFAAKAKQVWCGSWECR</sequence>
<dbReference type="Proteomes" id="UP001221898">
    <property type="component" value="Unassembled WGS sequence"/>
</dbReference>
<feature type="region of interest" description="Disordered" evidence="1">
    <location>
        <begin position="1"/>
        <end position="34"/>
    </location>
</feature>
<protein>
    <submittedName>
        <fullName evidence="2">Uncharacterized protein</fullName>
    </submittedName>
</protein>
<keyword evidence="3" id="KW-1185">Reference proteome</keyword>
<dbReference type="EMBL" id="JAINUG010000078">
    <property type="protein sequence ID" value="KAJ8400195.1"/>
    <property type="molecule type" value="Genomic_DNA"/>
</dbReference>
<evidence type="ECO:0000313" key="2">
    <source>
        <dbReference type="EMBL" id="KAJ8400195.1"/>
    </source>
</evidence>
<reference evidence="2" key="1">
    <citation type="journal article" date="2023" name="Science">
        <title>Genome structures resolve the early diversification of teleost fishes.</title>
        <authorList>
            <person name="Parey E."/>
            <person name="Louis A."/>
            <person name="Montfort J."/>
            <person name="Bouchez O."/>
            <person name="Roques C."/>
            <person name="Iampietro C."/>
            <person name="Lluch J."/>
            <person name="Castinel A."/>
            <person name="Donnadieu C."/>
            <person name="Desvignes T."/>
            <person name="Floi Bucao C."/>
            <person name="Jouanno E."/>
            <person name="Wen M."/>
            <person name="Mejri S."/>
            <person name="Dirks R."/>
            <person name="Jansen H."/>
            <person name="Henkel C."/>
            <person name="Chen W.J."/>
            <person name="Zahm M."/>
            <person name="Cabau C."/>
            <person name="Klopp C."/>
            <person name="Thompson A.W."/>
            <person name="Robinson-Rechavi M."/>
            <person name="Braasch I."/>
            <person name="Lecointre G."/>
            <person name="Bobe J."/>
            <person name="Postlethwait J.H."/>
            <person name="Berthelot C."/>
            <person name="Roest Crollius H."/>
            <person name="Guiguen Y."/>
        </authorList>
    </citation>
    <scope>NUCLEOTIDE SEQUENCE</scope>
    <source>
        <strain evidence="2">NC1722</strain>
    </source>
</reference>
<proteinExistence type="predicted"/>